<reference evidence="3" key="1">
    <citation type="submission" date="2010-08" db="EMBL/GenBank/DDBJ databases">
        <authorList>
            <consortium name="Caenorhabditis japonica Sequencing Consortium"/>
            <person name="Wilson R.K."/>
        </authorList>
    </citation>
    <scope>NUCLEOTIDE SEQUENCE [LARGE SCALE GENOMIC DNA]</scope>
    <source>
        <strain evidence="3">DF5081</strain>
    </source>
</reference>
<feature type="compositionally biased region" description="Low complexity" evidence="1">
    <location>
        <begin position="91"/>
        <end position="111"/>
    </location>
</feature>
<dbReference type="EnsemblMetazoa" id="CJA10373.1">
    <property type="protein sequence ID" value="CJA10373.1"/>
    <property type="gene ID" value="WBGene00129577"/>
</dbReference>
<accession>A0A8R1DS38</accession>
<evidence type="ECO:0000313" key="3">
    <source>
        <dbReference type="Proteomes" id="UP000005237"/>
    </source>
</evidence>
<feature type="compositionally biased region" description="Basic and acidic residues" evidence="1">
    <location>
        <begin position="72"/>
        <end position="87"/>
    </location>
</feature>
<dbReference type="Proteomes" id="UP000005237">
    <property type="component" value="Unassembled WGS sequence"/>
</dbReference>
<evidence type="ECO:0000256" key="1">
    <source>
        <dbReference type="SAM" id="MobiDB-lite"/>
    </source>
</evidence>
<feature type="region of interest" description="Disordered" evidence="1">
    <location>
        <begin position="52"/>
        <end position="147"/>
    </location>
</feature>
<keyword evidence="3" id="KW-1185">Reference proteome</keyword>
<feature type="compositionally biased region" description="Low complexity" evidence="1">
    <location>
        <begin position="59"/>
        <end position="68"/>
    </location>
</feature>
<feature type="compositionally biased region" description="Acidic residues" evidence="1">
    <location>
        <begin position="114"/>
        <end position="147"/>
    </location>
</feature>
<feature type="region of interest" description="Disordered" evidence="1">
    <location>
        <begin position="297"/>
        <end position="322"/>
    </location>
</feature>
<evidence type="ECO:0000313" key="2">
    <source>
        <dbReference type="EnsemblMetazoa" id="CJA10373.1"/>
    </source>
</evidence>
<sequence length="415" mass="46627">MAKRIASIDDTLRGIETRIQTEVERRLTEEIAALITGNSLRNMVEQRIAEALSSPTCAEPSGSASSESSESELERESSSSCSERDTEAESETSFSTATSSSRSSSSTSTRSTTEESESSEPSTSEETEAEPEEESEPEPEEADLEVETELDPEPFYIPNKWEFLSTFNPDNVTDFHLDLFTGTVQTALNLPADTELFPRMSLEEIIERDHPTTSNLADEKLITCRNRPHGKELTDEEFFCLAPCCSASRLFQAASCPFLPSFVKKRLVVADPPAIMVQTRETGIELITPYRYPVASTSLPPRAPEVPEPEPEEEEEEEEDPLANREIVEQLMHEYFLPTPAIPDDEIIFGPYLRKVRESEEDVPEDLLRALARRVNSNLDNSYKSHLELELFAELDKVEVDEKYGRLPFNPLNNC</sequence>
<feature type="compositionally biased region" description="Acidic residues" evidence="1">
    <location>
        <begin position="307"/>
        <end position="321"/>
    </location>
</feature>
<reference evidence="2" key="2">
    <citation type="submission" date="2022-06" db="UniProtKB">
        <authorList>
            <consortium name="EnsemblMetazoa"/>
        </authorList>
    </citation>
    <scope>IDENTIFICATION</scope>
    <source>
        <strain evidence="2">DF5081</strain>
    </source>
</reference>
<proteinExistence type="predicted"/>
<dbReference type="AlphaFoldDB" id="A0A8R1DS38"/>
<protein>
    <submittedName>
        <fullName evidence="2">Uncharacterized protein</fullName>
    </submittedName>
</protein>
<name>A0A8R1DS38_CAEJA</name>
<organism evidence="2 3">
    <name type="scientific">Caenorhabditis japonica</name>
    <dbReference type="NCBI Taxonomy" id="281687"/>
    <lineage>
        <taxon>Eukaryota</taxon>
        <taxon>Metazoa</taxon>
        <taxon>Ecdysozoa</taxon>
        <taxon>Nematoda</taxon>
        <taxon>Chromadorea</taxon>
        <taxon>Rhabditida</taxon>
        <taxon>Rhabditina</taxon>
        <taxon>Rhabditomorpha</taxon>
        <taxon>Rhabditoidea</taxon>
        <taxon>Rhabditidae</taxon>
        <taxon>Peloderinae</taxon>
        <taxon>Caenorhabditis</taxon>
    </lineage>
</organism>